<comment type="catalytic activity">
    <reaction evidence="1 10">
        <text>4-hydroxy-4-methyl-2-oxoglutarate = 2 pyruvate</text>
        <dbReference type="Rhea" id="RHEA:22748"/>
        <dbReference type="ChEBI" id="CHEBI:15361"/>
        <dbReference type="ChEBI" id="CHEBI:58276"/>
        <dbReference type="EC" id="4.1.3.17"/>
    </reaction>
</comment>
<dbReference type="PANTHER" id="PTHR33254:SF4">
    <property type="entry name" value="4-HYDROXY-4-METHYL-2-OXOGLUTARATE ALDOLASE 3-RELATED"/>
    <property type="match status" value="1"/>
</dbReference>
<keyword evidence="9" id="KW-0460">Magnesium</keyword>
<reference evidence="11 12" key="1">
    <citation type="submission" date="2018-07" db="EMBL/GenBank/DDBJ databases">
        <title>Genomic Encyclopedia of Type Strains, Phase III (KMG-III): the genomes of soil and plant-associated and newly described type strains.</title>
        <authorList>
            <person name="Whitman W."/>
        </authorList>
    </citation>
    <scope>NUCLEOTIDE SEQUENCE [LARGE SCALE GENOMIC DNA]</scope>
    <source>
        <strain evidence="11 12">CECT 8488</strain>
    </source>
</reference>
<evidence type="ECO:0000256" key="4">
    <source>
        <dbReference type="ARBA" id="ARBA00011233"/>
    </source>
</evidence>
<dbReference type="CDD" id="cd16841">
    <property type="entry name" value="RraA_family"/>
    <property type="match status" value="1"/>
</dbReference>
<dbReference type="Proteomes" id="UP000256845">
    <property type="component" value="Unassembled WGS sequence"/>
</dbReference>
<comment type="cofactor">
    <cofactor evidence="9">
        <name>Mg(2+)</name>
        <dbReference type="ChEBI" id="CHEBI:18420"/>
    </cofactor>
</comment>
<comment type="subunit">
    <text evidence="4 10">Homotrimer.</text>
</comment>
<keyword evidence="12" id="KW-1185">Reference proteome</keyword>
<evidence type="ECO:0000256" key="1">
    <source>
        <dbReference type="ARBA" id="ARBA00001342"/>
    </source>
</evidence>
<keyword evidence="5 9" id="KW-0479">Metal-binding</keyword>
<dbReference type="GO" id="GO:0051252">
    <property type="term" value="P:regulation of RNA metabolic process"/>
    <property type="evidence" value="ECO:0007669"/>
    <property type="project" value="InterPro"/>
</dbReference>
<dbReference type="Pfam" id="PF03737">
    <property type="entry name" value="RraA-like"/>
    <property type="match status" value="1"/>
</dbReference>
<organism evidence="11 12">
    <name type="scientific">Aestuariispira insulae</name>
    <dbReference type="NCBI Taxonomy" id="1461337"/>
    <lineage>
        <taxon>Bacteria</taxon>
        <taxon>Pseudomonadati</taxon>
        <taxon>Pseudomonadota</taxon>
        <taxon>Alphaproteobacteria</taxon>
        <taxon>Rhodospirillales</taxon>
        <taxon>Kiloniellaceae</taxon>
        <taxon>Aestuariispira</taxon>
    </lineage>
</organism>
<dbReference type="Gene3D" id="3.50.30.40">
    <property type="entry name" value="Ribonuclease E inhibitor RraA/RraA-like"/>
    <property type="match status" value="1"/>
</dbReference>
<dbReference type="EC" id="4.1.3.17" evidence="10"/>
<comment type="cofactor">
    <cofactor evidence="2 10">
        <name>a divalent metal cation</name>
        <dbReference type="ChEBI" id="CHEBI:60240"/>
    </cofactor>
</comment>
<dbReference type="NCBIfam" id="NF006875">
    <property type="entry name" value="PRK09372.1"/>
    <property type="match status" value="1"/>
</dbReference>
<dbReference type="InterPro" id="IPR010203">
    <property type="entry name" value="RraA"/>
</dbReference>
<evidence type="ECO:0000313" key="11">
    <source>
        <dbReference type="EMBL" id="RED48141.1"/>
    </source>
</evidence>
<dbReference type="AlphaFoldDB" id="A0A3D9HFV4"/>
<name>A0A3D9HFV4_9PROT</name>
<dbReference type="NCBIfam" id="TIGR01935">
    <property type="entry name" value="NOT-MenG"/>
    <property type="match status" value="1"/>
</dbReference>
<proteinExistence type="inferred from homology"/>
<comment type="similarity">
    <text evidence="3 10">Belongs to the class II aldolase/RraA-like family.</text>
</comment>
<evidence type="ECO:0000256" key="7">
    <source>
        <dbReference type="ARBA" id="ARBA00025046"/>
    </source>
</evidence>
<evidence type="ECO:0000256" key="5">
    <source>
        <dbReference type="ARBA" id="ARBA00022723"/>
    </source>
</evidence>
<dbReference type="GO" id="GO:0046872">
    <property type="term" value="F:metal ion binding"/>
    <property type="evidence" value="ECO:0007669"/>
    <property type="project" value="UniProtKB-KW"/>
</dbReference>
<dbReference type="GO" id="GO:0008948">
    <property type="term" value="F:oxaloacetate decarboxylase activity"/>
    <property type="evidence" value="ECO:0007669"/>
    <property type="project" value="UniProtKB-EC"/>
</dbReference>
<comment type="caution">
    <text evidence="11">The sequence shown here is derived from an EMBL/GenBank/DDBJ whole genome shotgun (WGS) entry which is preliminary data.</text>
</comment>
<comment type="catalytic activity">
    <reaction evidence="8 10">
        <text>oxaloacetate + H(+) = pyruvate + CO2</text>
        <dbReference type="Rhea" id="RHEA:15641"/>
        <dbReference type="ChEBI" id="CHEBI:15361"/>
        <dbReference type="ChEBI" id="CHEBI:15378"/>
        <dbReference type="ChEBI" id="CHEBI:16452"/>
        <dbReference type="ChEBI" id="CHEBI:16526"/>
        <dbReference type="EC" id="4.1.1.112"/>
    </reaction>
</comment>
<dbReference type="GO" id="GO:0047443">
    <property type="term" value="F:4-hydroxy-4-methyl-2-oxoglutarate aldolase activity"/>
    <property type="evidence" value="ECO:0007669"/>
    <property type="project" value="UniProtKB-EC"/>
</dbReference>
<protein>
    <recommendedName>
        <fullName evidence="10">4-hydroxy-4-methyl-2-oxoglutarate aldolase</fullName>
        <shortName evidence="10">HMG aldolase</shortName>
        <ecNumber evidence="10">4.1.1.112</ecNumber>
        <ecNumber evidence="10">4.1.3.17</ecNumber>
    </recommendedName>
    <alternativeName>
        <fullName evidence="10">Oxaloacetate decarboxylase</fullName>
    </alternativeName>
</protein>
<evidence type="ECO:0000256" key="10">
    <source>
        <dbReference type="RuleBase" id="RU004338"/>
    </source>
</evidence>
<evidence type="ECO:0000256" key="9">
    <source>
        <dbReference type="PIRSR" id="PIRSR605493-1"/>
    </source>
</evidence>
<dbReference type="PANTHER" id="PTHR33254">
    <property type="entry name" value="4-HYDROXY-4-METHYL-2-OXOGLUTARATE ALDOLASE 3-RELATED"/>
    <property type="match status" value="1"/>
</dbReference>
<feature type="binding site" evidence="9">
    <location>
        <position position="147"/>
    </location>
    <ligand>
        <name>substrate</name>
    </ligand>
</feature>
<dbReference type="InterPro" id="IPR005493">
    <property type="entry name" value="RraA/RraA-like"/>
</dbReference>
<feature type="binding site" evidence="9">
    <location>
        <position position="148"/>
    </location>
    <ligand>
        <name>Mg(2+)</name>
        <dbReference type="ChEBI" id="CHEBI:18420"/>
    </ligand>
</feature>
<gene>
    <name evidence="11" type="ORF">DFP90_108160</name>
</gene>
<evidence type="ECO:0000256" key="2">
    <source>
        <dbReference type="ARBA" id="ARBA00001968"/>
    </source>
</evidence>
<evidence type="ECO:0000256" key="3">
    <source>
        <dbReference type="ARBA" id="ARBA00008621"/>
    </source>
</evidence>
<evidence type="ECO:0000256" key="8">
    <source>
        <dbReference type="ARBA" id="ARBA00047973"/>
    </source>
</evidence>
<dbReference type="EC" id="4.1.1.112" evidence="10"/>
<comment type="function">
    <text evidence="7 10">Catalyzes the aldol cleavage of 4-hydroxy-4-methyl-2-oxoglutarate (HMG) into 2 molecules of pyruvate. Also contains a secondary oxaloacetate (OAA) decarboxylase activity due to the common pyruvate enolate transition state formed following C-C bond cleavage in the retro-aldol and decarboxylation reactions.</text>
</comment>
<dbReference type="SUPFAM" id="SSF89562">
    <property type="entry name" value="RraA-like"/>
    <property type="match status" value="1"/>
</dbReference>
<accession>A0A3D9HFV4</accession>
<dbReference type="InterPro" id="IPR036704">
    <property type="entry name" value="RraA/RraA-like_sf"/>
</dbReference>
<evidence type="ECO:0000313" key="12">
    <source>
        <dbReference type="Proteomes" id="UP000256845"/>
    </source>
</evidence>
<keyword evidence="6 10" id="KW-0456">Lyase</keyword>
<sequence>MGVEMMNATLFHEKNRVPSRISIKAFIGALFHPILRKNHPFEQDELMTDKLGRATADIVDDFQEVVESCQTQFLDLGGRVRFSGPVTTVKCRNDNALLKSILQEESDCGILVIDGGGNMETALMGDLIAAMGRDHGWSGAVILGPIRDSRAIGEMDFGVKALGTNPMKSAKTGAGERDVPVTFGGVTFTPGGWLYADEDGVLFHAKGPLPA</sequence>
<evidence type="ECO:0000256" key="6">
    <source>
        <dbReference type="ARBA" id="ARBA00023239"/>
    </source>
</evidence>
<feature type="binding site" evidence="9">
    <location>
        <begin position="125"/>
        <end position="128"/>
    </location>
    <ligand>
        <name>substrate</name>
    </ligand>
</feature>
<dbReference type="GO" id="GO:0008428">
    <property type="term" value="F:ribonuclease inhibitor activity"/>
    <property type="evidence" value="ECO:0007669"/>
    <property type="project" value="InterPro"/>
</dbReference>
<dbReference type="EMBL" id="QRDW01000008">
    <property type="protein sequence ID" value="RED48141.1"/>
    <property type="molecule type" value="Genomic_DNA"/>
</dbReference>